<sequence>MSYLINHITKRQNLQSTLPYIALVWILISVLTIISISITLTLCLLGESFKKRECIIIFTAVFTIVSVFLGTMLTILQKMRETFPLNIMVLTVFGICISIAEGYPVINVSVLTKLGAWFGALTLCSILATIGTFVKNDLRNHTIAFLIYYAVVLIVTMLVYIGVYFGGYPNLALGIFVVGVLAIMIPITICFGQLTFSQFIHGFNPDYCLATLVLFTTVLGFFVIFSVEIHLLMNRYLTTMKTMNVSLNVL</sequence>
<feature type="transmembrane region" description="Helical" evidence="1">
    <location>
        <begin position="146"/>
        <end position="165"/>
    </location>
</feature>
<feature type="transmembrane region" description="Helical" evidence="1">
    <location>
        <begin position="20"/>
        <end position="49"/>
    </location>
</feature>
<dbReference type="Proteomes" id="UP001292079">
    <property type="component" value="Unassembled WGS sequence"/>
</dbReference>
<keyword evidence="1" id="KW-0812">Transmembrane</keyword>
<feature type="transmembrane region" description="Helical" evidence="1">
    <location>
        <begin position="115"/>
        <end position="134"/>
    </location>
</feature>
<proteinExistence type="predicted"/>
<gene>
    <name evidence="2" type="ORF">MN116_005515</name>
</gene>
<feature type="transmembrane region" description="Helical" evidence="1">
    <location>
        <begin position="83"/>
        <end position="103"/>
    </location>
</feature>
<keyword evidence="1" id="KW-1133">Transmembrane helix</keyword>
<feature type="transmembrane region" description="Helical" evidence="1">
    <location>
        <begin position="208"/>
        <end position="233"/>
    </location>
</feature>
<keyword evidence="3" id="KW-1185">Reference proteome</keyword>
<dbReference type="AlphaFoldDB" id="A0AAE2D4Q5"/>
<reference evidence="2" key="2">
    <citation type="journal article" date="2023" name="Infect Dis Poverty">
        <title>Chromosome-scale genome of the human blood fluke Schistosoma mekongi and its implications for public health.</title>
        <authorList>
            <person name="Zhou M."/>
            <person name="Xu L."/>
            <person name="Xu D."/>
            <person name="Chen W."/>
            <person name="Khan J."/>
            <person name="Hu Y."/>
            <person name="Huang H."/>
            <person name="Wei H."/>
            <person name="Zhang Y."/>
            <person name="Chusongsang P."/>
            <person name="Tanasarnprasert K."/>
            <person name="Hu X."/>
            <person name="Limpanont Y."/>
            <person name="Lv Z."/>
        </authorList>
    </citation>
    <scope>NUCLEOTIDE SEQUENCE</scope>
    <source>
        <strain evidence="2">LV_2022a</strain>
    </source>
</reference>
<evidence type="ECO:0000256" key="1">
    <source>
        <dbReference type="SAM" id="Phobius"/>
    </source>
</evidence>
<feature type="transmembrane region" description="Helical" evidence="1">
    <location>
        <begin position="171"/>
        <end position="196"/>
    </location>
</feature>
<name>A0AAE2D4Q5_SCHME</name>
<keyword evidence="1" id="KW-0472">Membrane</keyword>
<reference evidence="2" key="1">
    <citation type="submission" date="2022-04" db="EMBL/GenBank/DDBJ databases">
        <authorList>
            <person name="Xu L."/>
            <person name="Lv Z."/>
        </authorList>
    </citation>
    <scope>NUCLEOTIDE SEQUENCE</scope>
    <source>
        <strain evidence="2">LV_2022a</strain>
    </source>
</reference>
<evidence type="ECO:0000313" key="3">
    <source>
        <dbReference type="Proteomes" id="UP001292079"/>
    </source>
</evidence>
<protein>
    <submittedName>
        <fullName evidence="2">Uncharacterized protein</fullName>
    </submittedName>
</protein>
<organism evidence="2 3">
    <name type="scientific">Schistosoma mekongi</name>
    <name type="common">Parasitic worm</name>
    <dbReference type="NCBI Taxonomy" id="38744"/>
    <lineage>
        <taxon>Eukaryota</taxon>
        <taxon>Metazoa</taxon>
        <taxon>Spiralia</taxon>
        <taxon>Lophotrochozoa</taxon>
        <taxon>Platyhelminthes</taxon>
        <taxon>Trematoda</taxon>
        <taxon>Digenea</taxon>
        <taxon>Strigeidida</taxon>
        <taxon>Schistosomatoidea</taxon>
        <taxon>Schistosomatidae</taxon>
        <taxon>Schistosoma</taxon>
    </lineage>
</organism>
<accession>A0AAE2D4Q5</accession>
<evidence type="ECO:0000313" key="2">
    <source>
        <dbReference type="EMBL" id="KAK4471117.1"/>
    </source>
</evidence>
<comment type="caution">
    <text evidence="2">The sequence shown here is derived from an EMBL/GenBank/DDBJ whole genome shotgun (WGS) entry which is preliminary data.</text>
</comment>
<feature type="transmembrane region" description="Helical" evidence="1">
    <location>
        <begin position="55"/>
        <end position="76"/>
    </location>
</feature>
<dbReference type="EMBL" id="JALJAT010000003">
    <property type="protein sequence ID" value="KAK4471117.1"/>
    <property type="molecule type" value="Genomic_DNA"/>
</dbReference>